<accession>A0ABR9RIF5</accession>
<keyword evidence="2" id="KW-1185">Reference proteome</keyword>
<name>A0ABR9RIF5_9FIRM</name>
<evidence type="ECO:0000313" key="2">
    <source>
        <dbReference type="Proteomes" id="UP000758652"/>
    </source>
</evidence>
<dbReference type="Proteomes" id="UP000758652">
    <property type="component" value="Unassembled WGS sequence"/>
</dbReference>
<reference evidence="1 2" key="1">
    <citation type="submission" date="2020-10" db="EMBL/GenBank/DDBJ databases">
        <title>ChiBAC.</title>
        <authorList>
            <person name="Zenner C."/>
            <person name="Hitch T.C.A."/>
            <person name="Clavel T."/>
        </authorList>
    </citation>
    <scope>NUCLEOTIDE SEQUENCE [LARGE SCALE GENOMIC DNA]</scope>
    <source>
        <strain evidence="1 2">DSM 108991</strain>
    </source>
</reference>
<evidence type="ECO:0000313" key="1">
    <source>
        <dbReference type="EMBL" id="MBE5062733.1"/>
    </source>
</evidence>
<dbReference type="RefSeq" id="WP_226394502.1">
    <property type="nucleotide sequence ID" value="NZ_JADCKL010000003.1"/>
</dbReference>
<gene>
    <name evidence="1" type="ORF">INF30_05605</name>
</gene>
<comment type="caution">
    <text evidence="1">The sequence shown here is derived from an EMBL/GenBank/DDBJ whole genome shotgun (WGS) entry which is preliminary data.</text>
</comment>
<organism evidence="1 2">
    <name type="scientific">Claveliimonas monacensis</name>
    <dbReference type="NCBI Taxonomy" id="2779351"/>
    <lineage>
        <taxon>Bacteria</taxon>
        <taxon>Bacillati</taxon>
        <taxon>Bacillota</taxon>
        <taxon>Clostridia</taxon>
        <taxon>Lachnospirales</taxon>
        <taxon>Lachnospiraceae</taxon>
        <taxon>Claveliimonas</taxon>
    </lineage>
</organism>
<proteinExistence type="predicted"/>
<dbReference type="EMBL" id="JADCKL010000003">
    <property type="protein sequence ID" value="MBE5062733.1"/>
    <property type="molecule type" value="Genomic_DNA"/>
</dbReference>
<sequence length="343" mass="40364">MRVITQAIRVIDYENNEVLTRDIMPNFSEYIEQLIAYINNNTSVREYRTQSANTEVITAILEIVRQQEDLDLITRNVDMIADRLLRKEKEANERIAQLDTNVQKGSLILALIENEENISFLLAKVEHTDFFDDTDYSIKSGFSKDTKKIWKTCLFDIDDTEASTFSARIYSNTVAKYWWHDFLELVELQSDEYNTKRAFQSVDSALTRTLKKVAPHDHMIIRNAMYLYFNSVEHFDYSEMLDQTIRNYVPNDMTEETKGILLEKLETLPQEKGFDRQFSTVPTVIKSSMRKTYEVYNGIQIRIPGGIEELKDIIWSQQDSDGKQYLKIRVNDENTYRIFKRQE</sequence>
<protein>
    <submittedName>
        <fullName evidence="1">Nucleoid-associated protein</fullName>
    </submittedName>
</protein>